<gene>
    <name evidence="2" type="ORF">IC234_05790</name>
</gene>
<protein>
    <submittedName>
        <fullName evidence="2">T9SS type A sorting domain-containing protein</fullName>
    </submittedName>
</protein>
<feature type="chain" id="PRO_5045243231" evidence="1">
    <location>
        <begin position="24"/>
        <end position="491"/>
    </location>
</feature>
<feature type="signal peptide" evidence="1">
    <location>
        <begin position="1"/>
        <end position="23"/>
    </location>
</feature>
<sequence>MTQNFASLALLATLLLVSAAGNAQTLTNDGATLTVQSGATLYVSGGLLHKAGSALANDGTVQLTGDFTNTAPAASLSGAGLLRFSGAQDQTLTSPAGTALANLEVANTGAAGANRLLLPADLSVTGQLALTAGLLRTAPAATLTLPDGATLLGEQTGRYVQGNLRAVRAAVSGTAPVAFSNGVTLTPNGQSLGTVTVTRTAGLQTAGLSFGQNLAGTNKGIDRVWTVAATGTPTAAVTASFSWLPDDDNGFVPGTSAQLWRAASAAGPWSKEGAPGSAATRSFAADVTEFGAFTVSNVSAPLPVELARFTAEPLGDDALLRWTTASEKNNDHFEVEASADGRAFRRIGTVAGHGSTTQPVDYQFTDKAIARYAADPVYYRLRQVDKDGTASYSPVRQVRVAAPLGLSAEAWPQPFGPGGTTLTLTLRTASAGPAALIVHDALGRLVLSRTLSLLAGSTELPLAELGPLATGVYVLRLNQGAQHAQLKLVRE</sequence>
<evidence type="ECO:0000256" key="1">
    <source>
        <dbReference type="SAM" id="SignalP"/>
    </source>
</evidence>
<proteinExistence type="predicted"/>
<dbReference type="EMBL" id="JACXAC010000002">
    <property type="protein sequence ID" value="MBD2721633.1"/>
    <property type="molecule type" value="Genomic_DNA"/>
</dbReference>
<evidence type="ECO:0000313" key="3">
    <source>
        <dbReference type="Proteomes" id="UP000606003"/>
    </source>
</evidence>
<evidence type="ECO:0000313" key="2">
    <source>
        <dbReference type="EMBL" id="MBD2721633.1"/>
    </source>
</evidence>
<accession>A0ABR8JRR0</accession>
<name>A0ABR8JRR0_9BACT</name>
<reference evidence="2 3" key="1">
    <citation type="submission" date="2020-09" db="EMBL/GenBank/DDBJ databases">
        <authorList>
            <person name="Kim M.K."/>
        </authorList>
    </citation>
    <scope>NUCLEOTIDE SEQUENCE [LARGE SCALE GENOMIC DNA]</scope>
    <source>
        <strain evidence="2 3">BT189</strain>
    </source>
</reference>
<keyword evidence="1" id="KW-0732">Signal</keyword>
<dbReference type="Proteomes" id="UP000606003">
    <property type="component" value="Unassembled WGS sequence"/>
</dbReference>
<comment type="caution">
    <text evidence="2">The sequence shown here is derived from an EMBL/GenBank/DDBJ whole genome shotgun (WGS) entry which is preliminary data.</text>
</comment>
<keyword evidence="3" id="KW-1185">Reference proteome</keyword>
<organism evidence="2 3">
    <name type="scientific">Hymenobacter armeniacus</name>
    <dbReference type="NCBI Taxonomy" id="2771358"/>
    <lineage>
        <taxon>Bacteria</taxon>
        <taxon>Pseudomonadati</taxon>
        <taxon>Bacteroidota</taxon>
        <taxon>Cytophagia</taxon>
        <taxon>Cytophagales</taxon>
        <taxon>Hymenobacteraceae</taxon>
        <taxon>Hymenobacter</taxon>
    </lineage>
</organism>